<accession>A0A9P4LJF8</accession>
<dbReference type="EMBL" id="ML978230">
    <property type="protein sequence ID" value="KAF2027195.1"/>
    <property type="molecule type" value="Genomic_DNA"/>
</dbReference>
<gene>
    <name evidence="3" type="ORF">EK21DRAFT_102737</name>
</gene>
<dbReference type="PANTHER" id="PTHR42078:SF1">
    <property type="entry name" value="GLUCAN 1, 4-ALPHA-GLUCOSIDASE"/>
    <property type="match status" value="1"/>
</dbReference>
<keyword evidence="4" id="KW-1185">Reference proteome</keyword>
<dbReference type="AlphaFoldDB" id="A0A9P4LJF8"/>
<feature type="domain" description="DUF7820" evidence="2">
    <location>
        <begin position="151"/>
        <end position="322"/>
    </location>
</feature>
<feature type="transmembrane region" description="Helical" evidence="1">
    <location>
        <begin position="103"/>
        <end position="124"/>
    </location>
</feature>
<proteinExistence type="predicted"/>
<sequence>MHLPRRSLKSIQPLPSIYTAFPASSDDNTSGENSGRCLIRHIEDGIEVVPIERSNLLSAPILSPDQAEKEIFIMSQRQLDPSDKPLPRLPRSLWAKLSLRQRILAILGVQLAMLLTIGLAFLAAQGHSPQSVLSEQSARTHARGDNLSSLSDMEPIARGPFAVPIQLPQQQNSACLARTNESVAWQCASDTTFQLSILPSPSGSNVTMVTLGSLPATNGTLYHGHQPPDVQPVELKALQNVATTDDRPAYHFRASYNRVVLLRENDLTPPEKPRPQPVTGHPAFQAGETAWRCVFNETLIDGYIYPDQKSTAVIQTNMTSTAATLPRMPHVLKLVEQRMPNGKGPYCEKVKVQNGGLVKISGQAVVLTLAEPDAEADAAEKTRRARFQIRQGAPEKQYCRCQWMVQ</sequence>
<dbReference type="Proteomes" id="UP000799777">
    <property type="component" value="Unassembled WGS sequence"/>
</dbReference>
<evidence type="ECO:0000256" key="1">
    <source>
        <dbReference type="SAM" id="Phobius"/>
    </source>
</evidence>
<dbReference type="Pfam" id="PF25130">
    <property type="entry name" value="DUF7820"/>
    <property type="match status" value="1"/>
</dbReference>
<dbReference type="InterPro" id="IPR056722">
    <property type="entry name" value="DUF7820"/>
</dbReference>
<dbReference type="PANTHER" id="PTHR42078">
    <property type="entry name" value="GLUCAN 1, 4-ALPHA-GLUCOSIDASE"/>
    <property type="match status" value="1"/>
</dbReference>
<protein>
    <recommendedName>
        <fullName evidence="2">DUF7820 domain-containing protein</fullName>
    </recommendedName>
</protein>
<evidence type="ECO:0000313" key="4">
    <source>
        <dbReference type="Proteomes" id="UP000799777"/>
    </source>
</evidence>
<keyword evidence="1" id="KW-0812">Transmembrane</keyword>
<comment type="caution">
    <text evidence="3">The sequence shown here is derived from an EMBL/GenBank/DDBJ whole genome shotgun (WGS) entry which is preliminary data.</text>
</comment>
<name>A0A9P4LJF8_9PLEO</name>
<evidence type="ECO:0000259" key="2">
    <source>
        <dbReference type="Pfam" id="PF25130"/>
    </source>
</evidence>
<keyword evidence="1" id="KW-0472">Membrane</keyword>
<evidence type="ECO:0000313" key="3">
    <source>
        <dbReference type="EMBL" id="KAF2027195.1"/>
    </source>
</evidence>
<organism evidence="3 4">
    <name type="scientific">Setomelanomma holmii</name>
    <dbReference type="NCBI Taxonomy" id="210430"/>
    <lineage>
        <taxon>Eukaryota</taxon>
        <taxon>Fungi</taxon>
        <taxon>Dikarya</taxon>
        <taxon>Ascomycota</taxon>
        <taxon>Pezizomycotina</taxon>
        <taxon>Dothideomycetes</taxon>
        <taxon>Pleosporomycetidae</taxon>
        <taxon>Pleosporales</taxon>
        <taxon>Pleosporineae</taxon>
        <taxon>Phaeosphaeriaceae</taxon>
        <taxon>Setomelanomma</taxon>
    </lineage>
</organism>
<dbReference type="OrthoDB" id="5384459at2759"/>
<keyword evidence="1" id="KW-1133">Transmembrane helix</keyword>
<reference evidence="3" key="1">
    <citation type="journal article" date="2020" name="Stud. Mycol.">
        <title>101 Dothideomycetes genomes: a test case for predicting lifestyles and emergence of pathogens.</title>
        <authorList>
            <person name="Haridas S."/>
            <person name="Albert R."/>
            <person name="Binder M."/>
            <person name="Bloem J."/>
            <person name="Labutti K."/>
            <person name="Salamov A."/>
            <person name="Andreopoulos B."/>
            <person name="Baker S."/>
            <person name="Barry K."/>
            <person name="Bills G."/>
            <person name="Bluhm B."/>
            <person name="Cannon C."/>
            <person name="Castanera R."/>
            <person name="Culley D."/>
            <person name="Daum C."/>
            <person name="Ezra D."/>
            <person name="Gonzalez J."/>
            <person name="Henrissat B."/>
            <person name="Kuo A."/>
            <person name="Liang C."/>
            <person name="Lipzen A."/>
            <person name="Lutzoni F."/>
            <person name="Magnuson J."/>
            <person name="Mondo S."/>
            <person name="Nolan M."/>
            <person name="Ohm R."/>
            <person name="Pangilinan J."/>
            <person name="Park H.-J."/>
            <person name="Ramirez L."/>
            <person name="Alfaro M."/>
            <person name="Sun H."/>
            <person name="Tritt A."/>
            <person name="Yoshinaga Y."/>
            <person name="Zwiers L.-H."/>
            <person name="Turgeon B."/>
            <person name="Goodwin S."/>
            <person name="Spatafora J."/>
            <person name="Crous P."/>
            <person name="Grigoriev I."/>
        </authorList>
    </citation>
    <scope>NUCLEOTIDE SEQUENCE</scope>
    <source>
        <strain evidence="3">CBS 110217</strain>
    </source>
</reference>